<dbReference type="AlphaFoldDB" id="A0A844KGQ5"/>
<gene>
    <name evidence="1" type="ORF">GMD21_13695</name>
</gene>
<keyword evidence="2" id="KW-1185">Reference proteome</keyword>
<dbReference type="EMBL" id="WNAF01000012">
    <property type="protein sequence ID" value="MTR77695.1"/>
    <property type="molecule type" value="Genomic_DNA"/>
</dbReference>
<name>A0A844KGQ5_9FIRM</name>
<comment type="caution">
    <text evidence="1">The sequence shown here is derived from an EMBL/GenBank/DDBJ whole genome shotgun (WGS) entry which is preliminary data.</text>
</comment>
<dbReference type="Proteomes" id="UP000448177">
    <property type="component" value="Unassembled WGS sequence"/>
</dbReference>
<evidence type="ECO:0000313" key="2">
    <source>
        <dbReference type="Proteomes" id="UP000448177"/>
    </source>
</evidence>
<protein>
    <submittedName>
        <fullName evidence="1">Uncharacterized protein</fullName>
    </submittedName>
</protein>
<proteinExistence type="predicted"/>
<reference evidence="1 2" key="1">
    <citation type="journal article" date="2019" name="Nat. Med.">
        <title>A library of human gut bacterial isolates paired with longitudinal multiomics data enables mechanistic microbiome research.</title>
        <authorList>
            <person name="Poyet M."/>
            <person name="Groussin M."/>
            <person name="Gibbons S.M."/>
            <person name="Avila-Pacheco J."/>
            <person name="Jiang X."/>
            <person name="Kearney S.M."/>
            <person name="Perrotta A.R."/>
            <person name="Berdy B."/>
            <person name="Zhao S."/>
            <person name="Lieberman T.D."/>
            <person name="Swanson P.K."/>
            <person name="Smith M."/>
            <person name="Roesemann S."/>
            <person name="Alexander J.E."/>
            <person name="Rich S.A."/>
            <person name="Livny J."/>
            <person name="Vlamakis H."/>
            <person name="Clish C."/>
            <person name="Bullock K."/>
            <person name="Deik A."/>
            <person name="Scott J."/>
            <person name="Pierce K.A."/>
            <person name="Xavier R.J."/>
            <person name="Alm E.J."/>
        </authorList>
    </citation>
    <scope>NUCLEOTIDE SEQUENCE [LARGE SCALE GENOMIC DNA]</scope>
    <source>
        <strain evidence="1 2">BIOML-A1</strain>
    </source>
</reference>
<evidence type="ECO:0000313" key="1">
    <source>
        <dbReference type="EMBL" id="MTR77695.1"/>
    </source>
</evidence>
<organism evidence="1 2">
    <name type="scientific">Mediterraneibacter faecis</name>
    <dbReference type="NCBI Taxonomy" id="592978"/>
    <lineage>
        <taxon>Bacteria</taxon>
        <taxon>Bacillati</taxon>
        <taxon>Bacillota</taxon>
        <taxon>Clostridia</taxon>
        <taxon>Lachnospirales</taxon>
        <taxon>Lachnospiraceae</taxon>
        <taxon>Mediterraneibacter</taxon>
    </lineage>
</organism>
<accession>A0A844KGQ5</accession>
<dbReference type="RefSeq" id="WP_155204947.1">
    <property type="nucleotide sequence ID" value="NZ_WNAF01000012.1"/>
</dbReference>
<sequence length="77" mass="8901">MKDKSYANYFKLDMSDIDNGNITIESNFYNETVIYKNETKTDVLSEVLFDGTKENKATLHAISEDELKENGIDKRDE</sequence>